<proteinExistence type="predicted"/>
<dbReference type="Pfam" id="PF22564">
    <property type="entry name" value="HAAS"/>
    <property type="match status" value="1"/>
</dbReference>
<comment type="caution">
    <text evidence="3">The sequence shown here is derived from an EMBL/GenBank/DDBJ whole genome shotgun (WGS) entry which is preliminary data.</text>
</comment>
<dbReference type="AlphaFoldDB" id="A0A5J5K368"/>
<evidence type="ECO:0000313" key="3">
    <source>
        <dbReference type="EMBL" id="KAA9377689.1"/>
    </source>
</evidence>
<dbReference type="InterPro" id="IPR047928">
    <property type="entry name" value="Perm_prefix_1"/>
</dbReference>
<keyword evidence="2" id="KW-1133">Transmembrane helix</keyword>
<evidence type="ECO:0000313" key="4">
    <source>
        <dbReference type="Proteomes" id="UP000327011"/>
    </source>
</evidence>
<gene>
    <name evidence="3" type="ORF">F5972_18960</name>
</gene>
<dbReference type="EMBL" id="VYTZ01000006">
    <property type="protein sequence ID" value="KAA9377689.1"/>
    <property type="molecule type" value="Genomic_DNA"/>
</dbReference>
<name>A0A5J5K368_9ACTN</name>
<dbReference type="NCBIfam" id="NF038403">
    <property type="entry name" value="perm_prefix_1"/>
    <property type="match status" value="1"/>
</dbReference>
<keyword evidence="2" id="KW-0812">Transmembrane</keyword>
<feature type="transmembrane region" description="Helical" evidence="2">
    <location>
        <begin position="121"/>
        <end position="142"/>
    </location>
</feature>
<feature type="transmembrane region" description="Helical" evidence="2">
    <location>
        <begin position="163"/>
        <end position="183"/>
    </location>
</feature>
<evidence type="ECO:0000256" key="2">
    <source>
        <dbReference type="SAM" id="Phobius"/>
    </source>
</evidence>
<feature type="region of interest" description="Disordered" evidence="1">
    <location>
        <begin position="224"/>
        <end position="247"/>
    </location>
</feature>
<keyword evidence="4" id="KW-1185">Reference proteome</keyword>
<evidence type="ECO:0000256" key="1">
    <source>
        <dbReference type="SAM" id="MobiDB-lite"/>
    </source>
</evidence>
<dbReference type="RefSeq" id="WP_150934879.1">
    <property type="nucleotide sequence ID" value="NZ_VYTZ01000006.1"/>
</dbReference>
<feature type="compositionally biased region" description="Basic and acidic residues" evidence="1">
    <location>
        <begin position="237"/>
        <end position="247"/>
    </location>
</feature>
<feature type="transmembrane region" description="Helical" evidence="2">
    <location>
        <begin position="83"/>
        <end position="101"/>
    </location>
</feature>
<dbReference type="Proteomes" id="UP000327011">
    <property type="component" value="Unassembled WGS sequence"/>
</dbReference>
<accession>A0A5J5K368</accession>
<organism evidence="3 4">
    <name type="scientific">Microbispora cellulosiformans</name>
    <dbReference type="NCBI Taxonomy" id="2614688"/>
    <lineage>
        <taxon>Bacteria</taxon>
        <taxon>Bacillati</taxon>
        <taxon>Actinomycetota</taxon>
        <taxon>Actinomycetes</taxon>
        <taxon>Streptosporangiales</taxon>
        <taxon>Streptosporangiaceae</taxon>
        <taxon>Microbispora</taxon>
    </lineage>
</organism>
<reference evidence="3 4" key="1">
    <citation type="submission" date="2019-09" db="EMBL/GenBank/DDBJ databases">
        <title>Screening of Novel Bioactive Compounds from Soil-Associated.</title>
        <authorList>
            <person name="Gong X."/>
        </authorList>
    </citation>
    <scope>NUCLEOTIDE SEQUENCE [LARGE SCALE GENOMIC DNA]</scope>
    <source>
        <strain evidence="3 4">Gxj-6</strain>
    </source>
</reference>
<protein>
    <submittedName>
        <fullName evidence="3">Uncharacterized protein</fullName>
    </submittedName>
</protein>
<feature type="transmembrane region" description="Helical" evidence="2">
    <location>
        <begin position="195"/>
        <end position="214"/>
    </location>
</feature>
<keyword evidence="2" id="KW-0472">Membrane</keyword>
<sequence>MAGAGVIDEYVAALRCALRGPYGARRDLLAEARDGLLDAAEAYEAEGLPRAEAERRAIADFGTVDEIAPGFQRELAVSQGRRTAALLFLSVPLTAFLWAVIWRVFPEAARIEQVKPNWFGFLAKAVDLLQLGVGVVGGLTLLALGRGLRRIRRPALVTRRLGLFVWVQTPLVAAMGLTLAAAARGPVGFTTYPPGVAVSALSYLLAGSALFSAARCLRCTTAVTAPGETPGKTRPSGGDRERFLSRW</sequence>